<evidence type="ECO:0000313" key="4">
    <source>
        <dbReference type="Proteomes" id="UP001321018"/>
    </source>
</evidence>
<dbReference type="InterPro" id="IPR000683">
    <property type="entry name" value="Gfo/Idh/MocA-like_OxRdtase_N"/>
</dbReference>
<protein>
    <submittedName>
        <fullName evidence="3">Gfo/Idh/MocA family oxidoreductase</fullName>
    </submittedName>
</protein>
<evidence type="ECO:0000313" key="3">
    <source>
        <dbReference type="EMBL" id="MCU4742588.1"/>
    </source>
</evidence>
<dbReference type="InterPro" id="IPR036291">
    <property type="entry name" value="NAD(P)-bd_dom_sf"/>
</dbReference>
<dbReference type="InterPro" id="IPR055170">
    <property type="entry name" value="GFO_IDH_MocA-like_dom"/>
</dbReference>
<dbReference type="Pfam" id="PF22725">
    <property type="entry name" value="GFO_IDH_MocA_C3"/>
    <property type="match status" value="1"/>
</dbReference>
<comment type="caution">
    <text evidence="3">The sequence shown here is derived from an EMBL/GenBank/DDBJ whole genome shotgun (WGS) entry which is preliminary data.</text>
</comment>
<sequence>MTVTDLVRYGIVGVAGIGDTHANAVERASGVELVACADLDEDAGTTFAAERDCQWYPDAVEMIREGDVDAVSVCTPSGTHANVAIDCMEAGAHVLCEKPLDVYRERMDAMVEAADETGRTLAGVFQRRTYPAHRRAREAVVNGELGRLVLGTATVKWYRSQEYYDSADWRGTRAMDGGCLLNQSIHAIDLLQWIAGGVAGVYAKTDTVDREMECENVAVVVLEFENGAVGTIEATTATQGGVDSLEINGTRGSYNDGEFAMGEGEAEDEIGIGEEDENGILEWGEGHARIVQDFVDAIREGREPMVPAREARAAVDLILAIETSADRGEWIDLEAFRHGEYD</sequence>
<dbReference type="Proteomes" id="UP001321018">
    <property type="component" value="Unassembled WGS sequence"/>
</dbReference>
<dbReference type="RefSeq" id="WP_338004412.1">
    <property type="nucleotide sequence ID" value="NZ_JAOPKA010000009.1"/>
</dbReference>
<proteinExistence type="predicted"/>
<dbReference type="Pfam" id="PF01408">
    <property type="entry name" value="GFO_IDH_MocA"/>
    <property type="match status" value="1"/>
</dbReference>
<reference evidence="3" key="1">
    <citation type="submission" date="2022-09" db="EMBL/GenBank/DDBJ databases">
        <title>Enrichment on poylsaccharides allowed isolation of novel metabolic and taxonomic groups of Haloarchaea.</title>
        <authorList>
            <person name="Sorokin D.Y."/>
            <person name="Elcheninov A.G."/>
            <person name="Khizhniak T.V."/>
            <person name="Kolganova T.V."/>
            <person name="Kublanov I.V."/>
        </authorList>
    </citation>
    <scope>NUCLEOTIDE SEQUENCE</scope>
    <source>
        <strain evidence="3">AArc-xg1-1</strain>
    </source>
</reference>
<dbReference type="Gene3D" id="3.40.50.720">
    <property type="entry name" value="NAD(P)-binding Rossmann-like Domain"/>
    <property type="match status" value="1"/>
</dbReference>
<dbReference type="SUPFAM" id="SSF51735">
    <property type="entry name" value="NAD(P)-binding Rossmann-fold domains"/>
    <property type="match status" value="1"/>
</dbReference>
<feature type="domain" description="GFO/IDH/MocA-like oxidoreductase" evidence="2">
    <location>
        <begin position="133"/>
        <end position="254"/>
    </location>
</feature>
<dbReference type="SUPFAM" id="SSF55347">
    <property type="entry name" value="Glyceraldehyde-3-phosphate dehydrogenase-like, C-terminal domain"/>
    <property type="match status" value="1"/>
</dbReference>
<feature type="domain" description="Gfo/Idh/MocA-like oxidoreductase N-terminal" evidence="1">
    <location>
        <begin position="7"/>
        <end position="121"/>
    </location>
</feature>
<gene>
    <name evidence="3" type="ORF">OB960_14410</name>
</gene>
<dbReference type="Gene3D" id="3.30.360.10">
    <property type="entry name" value="Dihydrodipicolinate Reductase, domain 2"/>
    <property type="match status" value="1"/>
</dbReference>
<evidence type="ECO:0000259" key="1">
    <source>
        <dbReference type="Pfam" id="PF01408"/>
    </source>
</evidence>
<organism evidence="3 4">
    <name type="scientific">Natronoglomus mannanivorans</name>
    <dbReference type="NCBI Taxonomy" id="2979990"/>
    <lineage>
        <taxon>Archaea</taxon>
        <taxon>Methanobacteriati</taxon>
        <taxon>Methanobacteriota</taxon>
        <taxon>Stenosarchaea group</taxon>
        <taxon>Halobacteria</taxon>
        <taxon>Halobacteriales</taxon>
        <taxon>Natrialbaceae</taxon>
        <taxon>Natronoglomus</taxon>
    </lineage>
</organism>
<evidence type="ECO:0000259" key="2">
    <source>
        <dbReference type="Pfam" id="PF22725"/>
    </source>
</evidence>
<name>A0AAP2Z166_9EURY</name>
<dbReference type="AlphaFoldDB" id="A0AAP2Z166"/>
<dbReference type="GO" id="GO:0000166">
    <property type="term" value="F:nucleotide binding"/>
    <property type="evidence" value="ECO:0007669"/>
    <property type="project" value="InterPro"/>
</dbReference>
<dbReference type="InterPro" id="IPR052515">
    <property type="entry name" value="Gfo/Idh/MocA_Oxidoreductase"/>
</dbReference>
<accession>A0AAP2Z166</accession>
<dbReference type="PANTHER" id="PTHR43249:SF1">
    <property type="entry name" value="D-GLUCOSIDE 3-DEHYDROGENASE"/>
    <property type="match status" value="1"/>
</dbReference>
<dbReference type="PANTHER" id="PTHR43249">
    <property type="entry name" value="UDP-N-ACETYL-2-AMINO-2-DEOXY-D-GLUCURONATE OXIDASE"/>
    <property type="match status" value="1"/>
</dbReference>
<dbReference type="EMBL" id="JAOPKA010000009">
    <property type="protein sequence ID" value="MCU4742588.1"/>
    <property type="molecule type" value="Genomic_DNA"/>
</dbReference>